<sequence>MGQRPPHVKPPAYLSPNPPVPAPEAVERHEEKDPLGRDPVRYGDWELKGIAVDF</sequence>
<reference evidence="3" key="2">
    <citation type="submission" date="2020-09" db="EMBL/GenBank/DDBJ databases">
        <authorList>
            <person name="Sun Q."/>
            <person name="Zhou Y."/>
        </authorList>
    </citation>
    <scope>NUCLEOTIDE SEQUENCE</scope>
    <source>
        <strain evidence="3">CGMCC 1.15330</strain>
    </source>
</reference>
<evidence type="ECO:0000313" key="4">
    <source>
        <dbReference type="Proteomes" id="UP000623067"/>
    </source>
</evidence>
<reference evidence="3" key="1">
    <citation type="journal article" date="2014" name="Int. J. Syst. Evol. Microbiol.">
        <title>Complete genome sequence of Corynebacterium casei LMG S-19264T (=DSM 44701T), isolated from a smear-ripened cheese.</title>
        <authorList>
            <consortium name="US DOE Joint Genome Institute (JGI-PGF)"/>
            <person name="Walter F."/>
            <person name="Albersmeier A."/>
            <person name="Kalinowski J."/>
            <person name="Ruckert C."/>
        </authorList>
    </citation>
    <scope>NUCLEOTIDE SEQUENCE</scope>
    <source>
        <strain evidence="3">CGMCC 1.15330</strain>
    </source>
</reference>
<accession>A0A916SXK4</accession>
<evidence type="ECO:0000313" key="3">
    <source>
        <dbReference type="EMBL" id="GGB22096.1"/>
    </source>
</evidence>
<dbReference type="RefSeq" id="WP_188657539.1">
    <property type="nucleotide sequence ID" value="NZ_BMIH01000001.1"/>
</dbReference>
<organism evidence="3 4">
    <name type="scientific">Sphingomonas metalli</name>
    <dbReference type="NCBI Taxonomy" id="1779358"/>
    <lineage>
        <taxon>Bacteria</taxon>
        <taxon>Pseudomonadati</taxon>
        <taxon>Pseudomonadota</taxon>
        <taxon>Alphaproteobacteria</taxon>
        <taxon>Sphingomonadales</taxon>
        <taxon>Sphingomonadaceae</taxon>
        <taxon>Sphingomonas</taxon>
    </lineage>
</organism>
<comment type="similarity">
    <text evidence="1">Belongs to the SDHAF4 family.</text>
</comment>
<dbReference type="EMBL" id="BMIH01000001">
    <property type="protein sequence ID" value="GGB22096.1"/>
    <property type="molecule type" value="Genomic_DNA"/>
</dbReference>
<dbReference type="Pfam" id="PF07896">
    <property type="entry name" value="DUF1674"/>
    <property type="match status" value="1"/>
</dbReference>
<feature type="compositionally biased region" description="Basic and acidic residues" evidence="2">
    <location>
        <begin position="25"/>
        <end position="41"/>
    </location>
</feature>
<evidence type="ECO:0000256" key="1">
    <source>
        <dbReference type="ARBA" id="ARBA00005701"/>
    </source>
</evidence>
<name>A0A916SXK4_9SPHN</name>
<protein>
    <recommendedName>
        <fullName evidence="5">DUF1674 domain-containing protein</fullName>
    </recommendedName>
</protein>
<feature type="region of interest" description="Disordered" evidence="2">
    <location>
        <begin position="1"/>
        <end position="41"/>
    </location>
</feature>
<dbReference type="InterPro" id="IPR012875">
    <property type="entry name" value="SDHF4"/>
</dbReference>
<gene>
    <name evidence="3" type="ORF">GCM10011380_09580</name>
</gene>
<evidence type="ECO:0008006" key="5">
    <source>
        <dbReference type="Google" id="ProtNLM"/>
    </source>
</evidence>
<evidence type="ECO:0000256" key="2">
    <source>
        <dbReference type="SAM" id="MobiDB-lite"/>
    </source>
</evidence>
<comment type="caution">
    <text evidence="3">The sequence shown here is derived from an EMBL/GenBank/DDBJ whole genome shotgun (WGS) entry which is preliminary data.</text>
</comment>
<proteinExistence type="inferred from homology"/>
<keyword evidence="4" id="KW-1185">Reference proteome</keyword>
<dbReference type="Proteomes" id="UP000623067">
    <property type="component" value="Unassembled WGS sequence"/>
</dbReference>
<dbReference type="AlphaFoldDB" id="A0A916SXK4"/>